<dbReference type="Proteomes" id="UP000076088">
    <property type="component" value="Chromosome"/>
</dbReference>
<reference evidence="1 2" key="2">
    <citation type="journal article" date="2016" name="Genome Announc.">
        <title>Complete Genome Sequence of Sphingopyxis macrogoltabida Strain 203N (NBRC 111659), a Polyethylene Glycol Degrader.</title>
        <authorList>
            <person name="Ohtsubo Y."/>
            <person name="Nonoyama S."/>
            <person name="Nagata Y."/>
            <person name="Numata M."/>
            <person name="Tsuchikane K."/>
            <person name="Hosoyama A."/>
            <person name="Yamazoe A."/>
            <person name="Tsuda M."/>
            <person name="Fujita N."/>
            <person name="Kawai F."/>
        </authorList>
    </citation>
    <scope>NUCLEOTIDE SEQUENCE [LARGE SCALE GENOMIC DNA]</scope>
    <source>
        <strain evidence="1 2">203N</strain>
    </source>
</reference>
<gene>
    <name evidence="1" type="ORF">ATM17_23080</name>
</gene>
<keyword evidence="2" id="KW-1185">Reference proteome</keyword>
<evidence type="ECO:0000313" key="2">
    <source>
        <dbReference type="Proteomes" id="UP000076088"/>
    </source>
</evidence>
<dbReference type="InterPro" id="IPR006342">
    <property type="entry name" value="FkbM_mtfrase"/>
</dbReference>
<sequence>MIEFARKVRDALFAATHRNSVVDVAGITLTLDNASPRMRYVMHKGYETEDAELASAVLDENDVVLEAGSATGFLAIHCLKNIGVRSYDMVEANEEMIPVIHRNFELNGLASPKLTHAAVAAVDGTISFGINRDFWSSSTTSRKGERRVSVPSRSLPSLAKAMAVPPTALVMDIEGGEAAIPLDHFLLFEKIVIETHRKLVGDQPIEKLLAFLAEKGFAEIGRNGGSYAFRKSAA</sequence>
<dbReference type="InterPro" id="IPR029063">
    <property type="entry name" value="SAM-dependent_MTases_sf"/>
</dbReference>
<dbReference type="AlphaFoldDB" id="A0AAC9AY91"/>
<evidence type="ECO:0000313" key="1">
    <source>
        <dbReference type="EMBL" id="AMU91899.1"/>
    </source>
</evidence>
<reference evidence="2" key="1">
    <citation type="submission" date="2015-11" db="EMBL/GenBank/DDBJ databases">
        <title>Complete genome sequence of a polyethylene-glycol degrader Sphingopyxis macrogoltabida 203N (NBRC 111659).</title>
        <authorList>
            <person name="Yoshiyuki O."/>
            <person name="Shouta N."/>
            <person name="Nagata Y."/>
            <person name="Numata M."/>
            <person name="Tsuchikane K."/>
            <person name="Hosoyama A."/>
            <person name="Yamazoe A."/>
            <person name="Tsuda M."/>
            <person name="Fujita N."/>
            <person name="Kawai F."/>
        </authorList>
    </citation>
    <scope>NUCLEOTIDE SEQUENCE [LARGE SCALE GENOMIC DNA]</scope>
    <source>
        <strain evidence="2">203N</strain>
    </source>
</reference>
<dbReference type="RefSeq" id="WP_054731848.1">
    <property type="nucleotide sequence ID" value="NZ_CP009429.1"/>
</dbReference>
<organism evidence="1 2">
    <name type="scientific">Sphingopyxis macrogoltabida</name>
    <name type="common">Sphingomonas macrogoltabidus</name>
    <dbReference type="NCBI Taxonomy" id="33050"/>
    <lineage>
        <taxon>Bacteria</taxon>
        <taxon>Pseudomonadati</taxon>
        <taxon>Pseudomonadota</taxon>
        <taxon>Alphaproteobacteria</taxon>
        <taxon>Sphingomonadales</taxon>
        <taxon>Sphingomonadaceae</taxon>
        <taxon>Sphingopyxis</taxon>
    </lineage>
</organism>
<dbReference type="NCBIfam" id="TIGR01444">
    <property type="entry name" value="fkbM_fam"/>
    <property type="match status" value="1"/>
</dbReference>
<name>A0AAC9AY91_SPHMC</name>
<dbReference type="SUPFAM" id="SSF53335">
    <property type="entry name" value="S-adenosyl-L-methionine-dependent methyltransferases"/>
    <property type="match status" value="1"/>
</dbReference>
<accession>A0AAC9AY91</accession>
<evidence type="ECO:0008006" key="3">
    <source>
        <dbReference type="Google" id="ProtNLM"/>
    </source>
</evidence>
<protein>
    <recommendedName>
        <fullName evidence="3">FkbM family methyltransferase</fullName>
    </recommendedName>
</protein>
<proteinExistence type="predicted"/>
<dbReference type="EMBL" id="CP013344">
    <property type="protein sequence ID" value="AMU91899.1"/>
    <property type="molecule type" value="Genomic_DNA"/>
</dbReference>
<dbReference type="KEGG" id="smaz:LH19_22520"/>
<dbReference type="Gene3D" id="3.40.50.150">
    <property type="entry name" value="Vaccinia Virus protein VP39"/>
    <property type="match status" value="1"/>
</dbReference>